<protein>
    <submittedName>
        <fullName evidence="1">Uncharacterized protein</fullName>
    </submittedName>
</protein>
<organism evidence="1">
    <name type="scientific">Proboscia inermis</name>
    <dbReference type="NCBI Taxonomy" id="420281"/>
    <lineage>
        <taxon>Eukaryota</taxon>
        <taxon>Sar</taxon>
        <taxon>Stramenopiles</taxon>
        <taxon>Ochrophyta</taxon>
        <taxon>Bacillariophyta</taxon>
        <taxon>Coscinodiscophyceae</taxon>
        <taxon>Rhizosoleniophycidae</taxon>
        <taxon>Rhizosoleniales</taxon>
        <taxon>Rhizosoleniaceae</taxon>
        <taxon>Proboscia</taxon>
    </lineage>
</organism>
<evidence type="ECO:0000313" key="1">
    <source>
        <dbReference type="EMBL" id="CAD8426469.1"/>
    </source>
</evidence>
<name>A0A7S0CL22_9STRA</name>
<gene>
    <name evidence="1" type="ORF">PINE0816_LOCUS22631</name>
</gene>
<sequence length="108" mass="12393">MKSKQDFITQKQNNQQITTRLELAENEKNTQNLITVSLSLSASSSSSYFPDNSSSLYQFTHRGVWDFEEDIWSKGLELLTTNNHDNNHDDEKKTVRHPLILCILLGHG</sequence>
<proteinExistence type="predicted"/>
<dbReference type="AlphaFoldDB" id="A0A7S0CL22"/>
<accession>A0A7S0CL22</accession>
<dbReference type="EMBL" id="HBEL01048895">
    <property type="protein sequence ID" value="CAD8426469.1"/>
    <property type="molecule type" value="Transcribed_RNA"/>
</dbReference>
<reference evidence="1" key="1">
    <citation type="submission" date="2021-01" db="EMBL/GenBank/DDBJ databases">
        <authorList>
            <person name="Corre E."/>
            <person name="Pelletier E."/>
            <person name="Niang G."/>
            <person name="Scheremetjew M."/>
            <person name="Finn R."/>
            <person name="Kale V."/>
            <person name="Holt S."/>
            <person name="Cochrane G."/>
            <person name="Meng A."/>
            <person name="Brown T."/>
            <person name="Cohen L."/>
        </authorList>
    </citation>
    <scope>NUCLEOTIDE SEQUENCE</scope>
    <source>
        <strain evidence="1">CCAP1064/1</strain>
    </source>
</reference>